<keyword evidence="3" id="KW-1185">Reference proteome</keyword>
<keyword evidence="1" id="KW-1133">Transmembrane helix</keyword>
<evidence type="ECO:0000313" key="3">
    <source>
        <dbReference type="Proteomes" id="UP000661858"/>
    </source>
</evidence>
<evidence type="ECO:0000256" key="1">
    <source>
        <dbReference type="SAM" id="Phobius"/>
    </source>
</evidence>
<keyword evidence="1" id="KW-0472">Membrane</keyword>
<dbReference type="RefSeq" id="WP_201842773.1">
    <property type="nucleotide sequence ID" value="NZ_JAERRK010000022.1"/>
</dbReference>
<protein>
    <recommendedName>
        <fullName evidence="4">Aromatic ring-opening dioxygenase LigA</fullName>
    </recommendedName>
</protein>
<dbReference type="EMBL" id="JAERRK010000022">
    <property type="protein sequence ID" value="MBL1086415.1"/>
    <property type="molecule type" value="Genomic_DNA"/>
</dbReference>
<feature type="transmembrane region" description="Helical" evidence="1">
    <location>
        <begin position="20"/>
        <end position="41"/>
    </location>
</feature>
<comment type="caution">
    <text evidence="2">The sequence shown here is derived from an EMBL/GenBank/DDBJ whole genome shotgun (WGS) entry which is preliminary data.</text>
</comment>
<feature type="transmembrane region" description="Helical" evidence="1">
    <location>
        <begin position="222"/>
        <end position="243"/>
    </location>
</feature>
<feature type="transmembrane region" description="Helical" evidence="1">
    <location>
        <begin position="294"/>
        <end position="314"/>
    </location>
</feature>
<feature type="transmembrane region" description="Helical" evidence="1">
    <location>
        <begin position="188"/>
        <end position="210"/>
    </location>
</feature>
<proteinExistence type="predicted"/>
<feature type="transmembrane region" description="Helical" evidence="1">
    <location>
        <begin position="93"/>
        <end position="118"/>
    </location>
</feature>
<evidence type="ECO:0008006" key="4">
    <source>
        <dbReference type="Google" id="ProtNLM"/>
    </source>
</evidence>
<keyword evidence="1" id="KW-0812">Transmembrane</keyword>
<reference evidence="2" key="1">
    <citation type="submission" date="2021-01" db="EMBL/GenBank/DDBJ databases">
        <title>WGS of actinomycetes isolated from Thailand.</title>
        <authorList>
            <person name="Thawai C."/>
        </authorList>
    </citation>
    <scope>NUCLEOTIDE SEQUENCE</scope>
    <source>
        <strain evidence="2">RCU-197</strain>
    </source>
</reference>
<name>A0A937EQ91_9ACTN</name>
<feature type="transmembrane region" description="Helical" evidence="1">
    <location>
        <begin position="61"/>
        <end position="81"/>
    </location>
</feature>
<evidence type="ECO:0000313" key="2">
    <source>
        <dbReference type="EMBL" id="MBL1086415.1"/>
    </source>
</evidence>
<dbReference type="AlphaFoldDB" id="A0A937EQ91"/>
<feature type="transmembrane region" description="Helical" evidence="1">
    <location>
        <begin position="255"/>
        <end position="274"/>
    </location>
</feature>
<accession>A0A937EQ91</accession>
<organism evidence="2 3">
    <name type="scientific">Streptomyces actinomycinicus</name>
    <dbReference type="NCBI Taxonomy" id="1695166"/>
    <lineage>
        <taxon>Bacteria</taxon>
        <taxon>Bacillati</taxon>
        <taxon>Actinomycetota</taxon>
        <taxon>Actinomycetes</taxon>
        <taxon>Kitasatosporales</taxon>
        <taxon>Streptomycetaceae</taxon>
        <taxon>Streptomyces</taxon>
    </lineage>
</organism>
<feature type="transmembrane region" description="Helical" evidence="1">
    <location>
        <begin position="138"/>
        <end position="161"/>
    </location>
</feature>
<gene>
    <name evidence="2" type="ORF">JK359_31370</name>
</gene>
<sequence length="322" mass="33555">MTHSSSSAPAAVAGRSAPRLLRFVAIGACLPYLGLKVAWIAGSHLGIPAGSPLLEHRLPLALANGLTVLMDACVVVLALLLTRPWGRRVPAWLLAVPMWTATGLLAPIMVGFPLQLLVRSGVPGGSGGGDDRAFLDDWVFGVVYGGFIVQGLALGTLFAGYAQRRWGRLWRGRAGELPAPATAPAQRLTALTALLLALVPGGLRLLWAAGSTAGLDGSTDRLLEVVHLLFLVAAGTGAWQLAFRRGRALPVTVPLVLAWAGSGATACWGGWMTLSTLVMAGDPAGGPTPAMSLTYAVQMIVGFLVATLVARYFADRSAEEPR</sequence>
<dbReference type="Proteomes" id="UP000661858">
    <property type="component" value="Unassembled WGS sequence"/>
</dbReference>